<feature type="binding site" evidence="6">
    <location>
        <position position="55"/>
    </location>
    <ligand>
        <name>S-adenosyl-L-methionine</name>
        <dbReference type="ChEBI" id="CHEBI:59789"/>
    </ligand>
</feature>
<dbReference type="Gene3D" id="3.40.50.150">
    <property type="entry name" value="Vaccinia Virus protein VP39"/>
    <property type="match status" value="1"/>
</dbReference>
<comment type="catalytic activity">
    <reaction evidence="6">
        <text>cytidine(1402) in 16S rRNA + S-adenosyl-L-methionine = N(4)-methylcytidine(1402) in 16S rRNA + S-adenosyl-L-homocysteine + H(+)</text>
        <dbReference type="Rhea" id="RHEA:42928"/>
        <dbReference type="Rhea" id="RHEA-COMP:10286"/>
        <dbReference type="Rhea" id="RHEA-COMP:10287"/>
        <dbReference type="ChEBI" id="CHEBI:15378"/>
        <dbReference type="ChEBI" id="CHEBI:57856"/>
        <dbReference type="ChEBI" id="CHEBI:59789"/>
        <dbReference type="ChEBI" id="CHEBI:74506"/>
        <dbReference type="ChEBI" id="CHEBI:82748"/>
        <dbReference type="EC" id="2.1.1.199"/>
    </reaction>
</comment>
<dbReference type="Pfam" id="PF01795">
    <property type="entry name" value="Methyltransf_5"/>
    <property type="match status" value="1"/>
</dbReference>
<dbReference type="Proteomes" id="UP000178774">
    <property type="component" value="Unassembled WGS sequence"/>
</dbReference>
<evidence type="ECO:0000313" key="9">
    <source>
        <dbReference type="Proteomes" id="UP000178774"/>
    </source>
</evidence>
<dbReference type="Gene3D" id="1.10.150.170">
    <property type="entry name" value="Putative methyltransferase TM0872, insert domain"/>
    <property type="match status" value="1"/>
</dbReference>
<keyword evidence="6" id="KW-0963">Cytoplasm</keyword>
<dbReference type="SUPFAM" id="SSF81799">
    <property type="entry name" value="Putative methyltransferase TM0872, insert domain"/>
    <property type="match status" value="1"/>
</dbReference>
<dbReference type="SUPFAM" id="SSF53335">
    <property type="entry name" value="S-adenosyl-L-methionine-dependent methyltransferases"/>
    <property type="match status" value="1"/>
</dbReference>
<dbReference type="GO" id="GO:0070475">
    <property type="term" value="P:rRNA base methylation"/>
    <property type="evidence" value="ECO:0007669"/>
    <property type="project" value="UniProtKB-UniRule"/>
</dbReference>
<feature type="binding site" evidence="6">
    <location>
        <position position="110"/>
    </location>
    <ligand>
        <name>S-adenosyl-L-methionine</name>
        <dbReference type="ChEBI" id="CHEBI:59789"/>
    </ligand>
</feature>
<dbReference type="InterPro" id="IPR029063">
    <property type="entry name" value="SAM-dependent_MTases_sf"/>
</dbReference>
<dbReference type="EC" id="2.1.1.199" evidence="6"/>
<keyword evidence="5 6" id="KW-0949">S-adenosyl-L-methionine</keyword>
<dbReference type="HAMAP" id="MF_01007">
    <property type="entry name" value="16SrRNA_methyltr_H"/>
    <property type="match status" value="1"/>
</dbReference>
<evidence type="ECO:0000256" key="6">
    <source>
        <dbReference type="HAMAP-Rule" id="MF_01007"/>
    </source>
</evidence>
<evidence type="ECO:0000256" key="5">
    <source>
        <dbReference type="ARBA" id="ARBA00022691"/>
    </source>
</evidence>
<organism evidence="8 9">
    <name type="scientific">Candidatus Staskawiczbacteria bacterium RIFCSPHIGHO2_01_FULL_41_41</name>
    <dbReference type="NCBI Taxonomy" id="1802203"/>
    <lineage>
        <taxon>Bacteria</taxon>
        <taxon>Candidatus Staskawicziibacteriota</taxon>
    </lineage>
</organism>
<dbReference type="NCBIfam" id="TIGR00006">
    <property type="entry name" value="16S rRNA (cytosine(1402)-N(4))-methyltransferase RsmH"/>
    <property type="match status" value="1"/>
</dbReference>
<comment type="subcellular location">
    <subcellularLocation>
        <location evidence="6">Cytoplasm</location>
    </subcellularLocation>
</comment>
<evidence type="ECO:0000256" key="1">
    <source>
        <dbReference type="ARBA" id="ARBA00010396"/>
    </source>
</evidence>
<feature type="binding site" evidence="6">
    <location>
        <position position="103"/>
    </location>
    <ligand>
        <name>S-adenosyl-L-methionine</name>
        <dbReference type="ChEBI" id="CHEBI:59789"/>
    </ligand>
</feature>
<dbReference type="PIRSF" id="PIRSF004486">
    <property type="entry name" value="MraW"/>
    <property type="match status" value="1"/>
</dbReference>
<dbReference type="GO" id="GO:0005737">
    <property type="term" value="C:cytoplasm"/>
    <property type="evidence" value="ECO:0007669"/>
    <property type="project" value="UniProtKB-SubCell"/>
</dbReference>
<evidence type="ECO:0000313" key="8">
    <source>
        <dbReference type="EMBL" id="OGZ66270.1"/>
    </source>
</evidence>
<keyword evidence="2 6" id="KW-0698">rRNA processing</keyword>
<dbReference type="InterPro" id="IPR002903">
    <property type="entry name" value="RsmH"/>
</dbReference>
<feature type="binding site" evidence="6">
    <location>
        <begin position="35"/>
        <end position="37"/>
    </location>
    <ligand>
        <name>S-adenosyl-L-methionine</name>
        <dbReference type="ChEBI" id="CHEBI:59789"/>
    </ligand>
</feature>
<feature type="compositionally biased region" description="Basic residues" evidence="7">
    <location>
        <begin position="287"/>
        <end position="297"/>
    </location>
</feature>
<comment type="function">
    <text evidence="6">Specifically methylates the N4 position of cytidine in position 1402 (C1402) of 16S rRNA.</text>
</comment>
<protein>
    <recommendedName>
        <fullName evidence="6">Ribosomal RNA small subunit methyltransferase H</fullName>
        <ecNumber evidence="6">2.1.1.199</ecNumber>
    </recommendedName>
    <alternativeName>
        <fullName evidence="6">16S rRNA m(4)C1402 methyltransferase</fullName>
    </alternativeName>
    <alternativeName>
        <fullName evidence="6">rRNA (cytosine-N(4)-)-methyltransferase RsmH</fullName>
    </alternativeName>
</protein>
<sequence length="297" mass="33599">MNEHKDHIPVLTKEVLQYLDLKPDENVIDGTVGNGGHANLMLEKTSPFGKLLGIDADRDQITNARRNAHAFNERIVLVNDSYANIKEIAERVRFKPINAILLDLGYSSWHIAQSQKGFSFLKNEPLDMRYGGGELTAGNIINEYKEKELEKILREYGEEKFSKQIAMAIVRQRRVKKIESTFDLVSVIEEVVGARYQREKIHCATRTFQALRIAVNGELDNLQTALPQALEVLAPGGRLAVISFHSLEDRIVKHFFQQEGQKGTVIILTKKPVEASDSEISENPRSRSAKLRAIIKR</sequence>
<accession>A0A1G2HVM9</accession>
<dbReference type="AlphaFoldDB" id="A0A1G2HVM9"/>
<feature type="binding site" evidence="6">
    <location>
        <position position="82"/>
    </location>
    <ligand>
        <name>S-adenosyl-L-methionine</name>
        <dbReference type="ChEBI" id="CHEBI:59789"/>
    </ligand>
</feature>
<evidence type="ECO:0000256" key="3">
    <source>
        <dbReference type="ARBA" id="ARBA00022603"/>
    </source>
</evidence>
<proteinExistence type="inferred from homology"/>
<evidence type="ECO:0000256" key="4">
    <source>
        <dbReference type="ARBA" id="ARBA00022679"/>
    </source>
</evidence>
<gene>
    <name evidence="6" type="primary">rsmH</name>
    <name evidence="8" type="ORF">A2822_02240</name>
</gene>
<name>A0A1G2HVM9_9BACT</name>
<dbReference type="EMBL" id="MHOP01000007">
    <property type="protein sequence ID" value="OGZ66270.1"/>
    <property type="molecule type" value="Genomic_DNA"/>
</dbReference>
<dbReference type="GO" id="GO:0071424">
    <property type="term" value="F:rRNA (cytosine-N4-)-methyltransferase activity"/>
    <property type="evidence" value="ECO:0007669"/>
    <property type="project" value="UniProtKB-UniRule"/>
</dbReference>
<feature type="region of interest" description="Disordered" evidence="7">
    <location>
        <begin position="277"/>
        <end position="297"/>
    </location>
</feature>
<keyword evidence="3 6" id="KW-0489">Methyltransferase</keyword>
<comment type="similarity">
    <text evidence="1 6">Belongs to the methyltransferase superfamily. RsmH family.</text>
</comment>
<dbReference type="PANTHER" id="PTHR11265:SF0">
    <property type="entry name" value="12S RRNA N4-METHYLCYTIDINE METHYLTRANSFERASE"/>
    <property type="match status" value="1"/>
</dbReference>
<comment type="caution">
    <text evidence="8">The sequence shown here is derived from an EMBL/GenBank/DDBJ whole genome shotgun (WGS) entry which is preliminary data.</text>
</comment>
<evidence type="ECO:0000256" key="2">
    <source>
        <dbReference type="ARBA" id="ARBA00022552"/>
    </source>
</evidence>
<reference evidence="8 9" key="1">
    <citation type="journal article" date="2016" name="Nat. Commun.">
        <title>Thousands of microbial genomes shed light on interconnected biogeochemical processes in an aquifer system.</title>
        <authorList>
            <person name="Anantharaman K."/>
            <person name="Brown C.T."/>
            <person name="Hug L.A."/>
            <person name="Sharon I."/>
            <person name="Castelle C.J."/>
            <person name="Probst A.J."/>
            <person name="Thomas B.C."/>
            <person name="Singh A."/>
            <person name="Wilkins M.J."/>
            <person name="Karaoz U."/>
            <person name="Brodie E.L."/>
            <person name="Williams K.H."/>
            <person name="Hubbard S.S."/>
            <person name="Banfield J.F."/>
        </authorList>
    </citation>
    <scope>NUCLEOTIDE SEQUENCE [LARGE SCALE GENOMIC DNA]</scope>
</reference>
<keyword evidence="4 6" id="KW-0808">Transferase</keyword>
<evidence type="ECO:0000256" key="7">
    <source>
        <dbReference type="SAM" id="MobiDB-lite"/>
    </source>
</evidence>
<dbReference type="PANTHER" id="PTHR11265">
    <property type="entry name" value="S-ADENOSYL-METHYLTRANSFERASE MRAW"/>
    <property type="match status" value="1"/>
</dbReference>
<dbReference type="InterPro" id="IPR023397">
    <property type="entry name" value="SAM-dep_MeTrfase_MraW_recog"/>
</dbReference>